<accession>A0A382V513</accession>
<dbReference type="AlphaFoldDB" id="A0A382V513"/>
<sequence length="44" mass="5112">GWLTFPIILIDYILMINKHSHILASAVYFVGRKEETTKELHGQK</sequence>
<feature type="non-terminal residue" evidence="1">
    <location>
        <position position="1"/>
    </location>
</feature>
<name>A0A382V513_9ZZZZ</name>
<reference evidence="1" key="1">
    <citation type="submission" date="2018-05" db="EMBL/GenBank/DDBJ databases">
        <authorList>
            <person name="Lanie J.A."/>
            <person name="Ng W.-L."/>
            <person name="Kazmierczak K.M."/>
            <person name="Andrzejewski T.M."/>
            <person name="Davidsen T.M."/>
            <person name="Wayne K.J."/>
            <person name="Tettelin H."/>
            <person name="Glass J.I."/>
            <person name="Rusch D."/>
            <person name="Podicherti R."/>
            <person name="Tsui H.-C.T."/>
            <person name="Winkler M.E."/>
        </authorList>
    </citation>
    <scope>NUCLEOTIDE SEQUENCE</scope>
</reference>
<protein>
    <submittedName>
        <fullName evidence="1">Uncharacterized protein</fullName>
    </submittedName>
</protein>
<gene>
    <name evidence="1" type="ORF">METZ01_LOCUS394437</name>
</gene>
<organism evidence="1">
    <name type="scientific">marine metagenome</name>
    <dbReference type="NCBI Taxonomy" id="408172"/>
    <lineage>
        <taxon>unclassified sequences</taxon>
        <taxon>metagenomes</taxon>
        <taxon>ecological metagenomes</taxon>
    </lineage>
</organism>
<proteinExistence type="predicted"/>
<evidence type="ECO:0000313" key="1">
    <source>
        <dbReference type="EMBL" id="SVD41583.1"/>
    </source>
</evidence>
<dbReference type="EMBL" id="UINC01149236">
    <property type="protein sequence ID" value="SVD41583.1"/>
    <property type="molecule type" value="Genomic_DNA"/>
</dbReference>